<evidence type="ECO:0000313" key="1">
    <source>
        <dbReference type="EMBL" id="PWN60002.1"/>
    </source>
</evidence>
<dbReference type="OrthoDB" id="1259501at2"/>
<dbReference type="Proteomes" id="UP000236182">
    <property type="component" value="Unassembled WGS sequence"/>
</dbReference>
<sequence>MTSILYTSKNENNYTFLYSFQQEYLEAHDGNVLIFEIWEVGKEELDKFSFMLREMENGTDLKVVDLFSDSKKYYLGKGISRAMILHCKNLFKKRIISERGKKNYEEARTKVWELMKSNGEVAYSESKDFYFTI</sequence>
<evidence type="ECO:0008006" key="3">
    <source>
        <dbReference type="Google" id="ProtNLM"/>
    </source>
</evidence>
<gene>
    <name evidence="1" type="ORF">C1638_020765</name>
</gene>
<evidence type="ECO:0000313" key="2">
    <source>
        <dbReference type="Proteomes" id="UP000236182"/>
    </source>
</evidence>
<comment type="caution">
    <text evidence="1">The sequence shown here is derived from an EMBL/GenBank/DDBJ whole genome shotgun (WGS) entry which is preliminary data.</text>
</comment>
<dbReference type="EMBL" id="PPEI02000009">
    <property type="protein sequence ID" value="PWN60002.1"/>
    <property type="molecule type" value="Genomic_DNA"/>
</dbReference>
<protein>
    <recommendedName>
        <fullName evidence="3">N-acetyltransferase</fullName>
    </recommendedName>
</protein>
<dbReference type="RefSeq" id="WP_109623848.1">
    <property type="nucleotide sequence ID" value="NZ_PPEI02000009.1"/>
</dbReference>
<dbReference type="AlphaFoldDB" id="A0A316WF00"/>
<keyword evidence="2" id="KW-1185">Reference proteome</keyword>
<organism evidence="1 2">
    <name type="scientific">Chryseobacterium oncorhynchi</name>
    <dbReference type="NCBI Taxonomy" id="741074"/>
    <lineage>
        <taxon>Bacteria</taxon>
        <taxon>Pseudomonadati</taxon>
        <taxon>Bacteroidota</taxon>
        <taxon>Flavobacteriia</taxon>
        <taxon>Flavobacteriales</taxon>
        <taxon>Weeksellaceae</taxon>
        <taxon>Chryseobacterium group</taxon>
        <taxon>Chryseobacterium</taxon>
    </lineage>
</organism>
<name>A0A316WF00_9FLAO</name>
<proteinExistence type="predicted"/>
<reference evidence="1" key="1">
    <citation type="submission" date="2018-04" db="EMBL/GenBank/DDBJ databases">
        <title>Draft Genome Sequences of Chryseobacterium lactis NCTC11390T isolated from milk, Chryseobacterium oncorhynchi 701B-08T from rainbow trout, and Chryseobacterium viscerum 687B-08T from diseased fish.</title>
        <authorList>
            <person name="Jeong J.-J."/>
            <person name="Lee Y.J."/>
            <person name="Pathiraja D."/>
            <person name="Park B."/>
            <person name="Choi I.-G."/>
            <person name="Kim K.D."/>
        </authorList>
    </citation>
    <scope>NUCLEOTIDE SEQUENCE [LARGE SCALE GENOMIC DNA]</scope>
    <source>
        <strain evidence="1">701B-08</strain>
    </source>
</reference>
<accession>A0A316WF00</accession>